<dbReference type="PANTHER" id="PTHR45923:SF20">
    <property type="entry name" value="PROTEIN ROOT HAIR DEFECTIVE 3 HOMOLOG 2"/>
    <property type="match status" value="1"/>
</dbReference>
<keyword evidence="1 9" id="KW-0812">Transmembrane</keyword>
<protein>
    <recommendedName>
        <fullName evidence="10">GB1/RHD3-type G domain-containing protein</fullName>
    </recommendedName>
</protein>
<dbReference type="EMBL" id="JAAWWB010000024">
    <property type="protein sequence ID" value="KAG6753348.1"/>
    <property type="molecule type" value="Genomic_DNA"/>
</dbReference>
<dbReference type="GO" id="GO:0003924">
    <property type="term" value="F:GTPase activity"/>
    <property type="evidence" value="ECO:0007669"/>
    <property type="project" value="TreeGrafter"/>
</dbReference>
<dbReference type="GO" id="GO:0016320">
    <property type="term" value="P:endoplasmic reticulum membrane fusion"/>
    <property type="evidence" value="ECO:0007669"/>
    <property type="project" value="TreeGrafter"/>
</dbReference>
<evidence type="ECO:0000256" key="5">
    <source>
        <dbReference type="ARBA" id="ARBA00022989"/>
    </source>
</evidence>
<evidence type="ECO:0000256" key="2">
    <source>
        <dbReference type="ARBA" id="ARBA00022741"/>
    </source>
</evidence>
<evidence type="ECO:0000256" key="8">
    <source>
        <dbReference type="PROSITE-ProRule" id="PRU01052"/>
    </source>
</evidence>
<dbReference type="GO" id="GO:0005525">
    <property type="term" value="F:GTP binding"/>
    <property type="evidence" value="ECO:0007669"/>
    <property type="project" value="UniProtKB-KW"/>
</dbReference>
<dbReference type="PROSITE" id="PS51715">
    <property type="entry name" value="G_GB1_RHD3"/>
    <property type="match status" value="1"/>
</dbReference>
<evidence type="ECO:0000256" key="1">
    <source>
        <dbReference type="ARBA" id="ARBA00022692"/>
    </source>
</evidence>
<evidence type="ECO:0000313" key="12">
    <source>
        <dbReference type="Proteomes" id="UP000886885"/>
    </source>
</evidence>
<proteinExistence type="inferred from homology"/>
<dbReference type="Pfam" id="PF05879">
    <property type="entry name" value="RHD3_GTPase"/>
    <property type="match status" value="1"/>
</dbReference>
<keyword evidence="5 9" id="KW-1133">Transmembrane helix</keyword>
<evidence type="ECO:0000313" key="11">
    <source>
        <dbReference type="EMBL" id="KAG6753348.1"/>
    </source>
</evidence>
<feature type="domain" description="GB1/RHD3-type G" evidence="10">
    <location>
        <begin position="183"/>
        <end position="359"/>
    </location>
</feature>
<dbReference type="PANTHER" id="PTHR45923">
    <property type="entry name" value="PROTEIN SEY1"/>
    <property type="match status" value="1"/>
</dbReference>
<dbReference type="InterPro" id="IPR008803">
    <property type="entry name" value="RHD3/Sey1"/>
</dbReference>
<keyword evidence="12" id="KW-1185">Reference proteome</keyword>
<keyword evidence="7 9" id="KW-0472">Membrane</keyword>
<keyword evidence="4" id="KW-0256">Endoplasmic reticulum</keyword>
<name>A0A8X7YRR2_POPTO</name>
<gene>
    <name evidence="11" type="ORF">POTOM_043408</name>
</gene>
<evidence type="ECO:0000259" key="10">
    <source>
        <dbReference type="PROSITE" id="PS51715"/>
    </source>
</evidence>
<keyword evidence="6" id="KW-0342">GTP-binding</keyword>
<dbReference type="OrthoDB" id="1597724at2759"/>
<evidence type="ECO:0000256" key="9">
    <source>
        <dbReference type="SAM" id="Phobius"/>
    </source>
</evidence>
<evidence type="ECO:0000256" key="3">
    <source>
        <dbReference type="ARBA" id="ARBA00022801"/>
    </source>
</evidence>
<keyword evidence="3" id="KW-0378">Hydrolase</keyword>
<evidence type="ECO:0000256" key="7">
    <source>
        <dbReference type="ARBA" id="ARBA00023136"/>
    </source>
</evidence>
<accession>A0A8X7YRR2</accession>
<organism evidence="11 12">
    <name type="scientific">Populus tomentosa</name>
    <name type="common">Chinese white poplar</name>
    <dbReference type="NCBI Taxonomy" id="118781"/>
    <lineage>
        <taxon>Eukaryota</taxon>
        <taxon>Viridiplantae</taxon>
        <taxon>Streptophyta</taxon>
        <taxon>Embryophyta</taxon>
        <taxon>Tracheophyta</taxon>
        <taxon>Spermatophyta</taxon>
        <taxon>Magnoliopsida</taxon>
        <taxon>eudicotyledons</taxon>
        <taxon>Gunneridae</taxon>
        <taxon>Pentapetalae</taxon>
        <taxon>rosids</taxon>
        <taxon>fabids</taxon>
        <taxon>Malpighiales</taxon>
        <taxon>Salicaceae</taxon>
        <taxon>Saliceae</taxon>
        <taxon>Populus</taxon>
    </lineage>
</organism>
<dbReference type="InterPro" id="IPR030386">
    <property type="entry name" value="G_GB1_RHD3_dom"/>
</dbReference>
<keyword evidence="2" id="KW-0547">Nucleotide-binding</keyword>
<dbReference type="GO" id="GO:0005783">
    <property type="term" value="C:endoplasmic reticulum"/>
    <property type="evidence" value="ECO:0007669"/>
    <property type="project" value="TreeGrafter"/>
</dbReference>
<dbReference type="AlphaFoldDB" id="A0A8X7YRR2"/>
<dbReference type="Proteomes" id="UP000886885">
    <property type="component" value="Chromosome 12D"/>
</dbReference>
<sequence length="762" mass="86157">MLSIDAMVGRSARAFQVSLFCPSATLLSSNGCRGQQSRSAAWISWFSLLQRWLRGWFVGRWIPICWEKKAKQIGGREVELRTEGRRKQSRSGEESRADRLLADEHITGIFTALEMEYAAAKLGVACKFPFPFSLKLWLLFCGLTDYLLAAGVLVFLLFYFDGKRGLFIQNSLMEEHPDESCLRGQTTKGIWIAKCNDMKPFTIAMDFEGTDSKARGEDNTAFERQSALFALAIADIILINMWYKDIGLEHAASRPLLKTVFQVMKRLFKPRKRTLLFVIRDHSKTPFEYLETALKEDIDEIWDSVAEPETSRSVVLSDFFNVEIAALSSYEFEEENFKEQVARLRQRFISPGGLTDQREAEPSSGFFILAEKIWKTIKDNKDLDLPALKVMVATVRCEEIAEEKLRQFTTDIDDWLALKRAGPVSGFGAALGSILETYLSQYDTEVIHFDQDVRNAKRRQMESQALEVVRNAYDTMLEHLYSNTLESFKTSLEQLLNGGEGFVASARTCAQSCFLQFDKGCEDAFMRLSGWNVSGVRGKLSRHMLSEMMAKHVKQFTDVLADEVQSLFEAGEADTWVSVRNLLASKTDVAESELSNAHVDFELPRSEIDKRLGYLKENARSVVERKARESAATGRVLMRMKDRFAKVFNHNENSTPRVWTPEQNIKKIERRALSASLKIVAVMAAIRLDNTADQIENVLSSSLMGAVPAADPLASNTWEEVIVGFPKRYASYTSAVQVTMDTVQSRHNIYSGPGYIRSGTLS</sequence>
<comment type="similarity">
    <text evidence="8">Belongs to the TRAFAC class dynamin-like GTPase superfamily. GB1/RHD3 GTPase family.</text>
</comment>
<evidence type="ECO:0000256" key="6">
    <source>
        <dbReference type="ARBA" id="ARBA00023134"/>
    </source>
</evidence>
<comment type="caution">
    <text evidence="11">The sequence shown here is derived from an EMBL/GenBank/DDBJ whole genome shotgun (WGS) entry which is preliminary data.</text>
</comment>
<dbReference type="InterPro" id="IPR046758">
    <property type="entry name" value="Sey1/RHD3-like_3HB"/>
</dbReference>
<feature type="transmembrane region" description="Helical" evidence="9">
    <location>
        <begin position="137"/>
        <end position="160"/>
    </location>
</feature>
<dbReference type="Pfam" id="PF20428">
    <property type="entry name" value="Sey1_3HB"/>
    <property type="match status" value="1"/>
</dbReference>
<evidence type="ECO:0000256" key="4">
    <source>
        <dbReference type="ARBA" id="ARBA00022824"/>
    </source>
</evidence>
<reference evidence="11" key="1">
    <citation type="journal article" date="2020" name="bioRxiv">
        <title>Hybrid origin of Populus tomentosa Carr. identified through genome sequencing and phylogenomic analysis.</title>
        <authorList>
            <person name="An X."/>
            <person name="Gao K."/>
            <person name="Chen Z."/>
            <person name="Li J."/>
            <person name="Yang X."/>
            <person name="Yang X."/>
            <person name="Zhou J."/>
            <person name="Guo T."/>
            <person name="Zhao T."/>
            <person name="Huang S."/>
            <person name="Miao D."/>
            <person name="Khan W.U."/>
            <person name="Rao P."/>
            <person name="Ye M."/>
            <person name="Lei B."/>
            <person name="Liao W."/>
            <person name="Wang J."/>
            <person name="Ji L."/>
            <person name="Li Y."/>
            <person name="Guo B."/>
            <person name="Mustafa N.S."/>
            <person name="Li S."/>
            <person name="Yun Q."/>
            <person name="Keller S.R."/>
            <person name="Mao J."/>
            <person name="Zhang R."/>
            <person name="Strauss S.H."/>
        </authorList>
    </citation>
    <scope>NUCLEOTIDE SEQUENCE</scope>
    <source>
        <strain evidence="11">GM15</strain>
        <tissue evidence="11">Leaf</tissue>
    </source>
</reference>